<evidence type="ECO:0000313" key="1">
    <source>
        <dbReference type="EMBL" id="PWJ14621.1"/>
    </source>
</evidence>
<dbReference type="RefSeq" id="WP_109725497.1">
    <property type="nucleotide sequence ID" value="NZ_CACYST010000018.1"/>
</dbReference>
<gene>
    <name evidence="1" type="ORF">IE37_00606</name>
</gene>
<proteinExistence type="predicted"/>
<dbReference type="Proteomes" id="UP000245720">
    <property type="component" value="Unassembled WGS sequence"/>
</dbReference>
<comment type="caution">
    <text evidence="1">The sequence shown here is derived from an EMBL/GenBank/DDBJ whole genome shotgun (WGS) entry which is preliminary data.</text>
</comment>
<reference evidence="1 2" key="1">
    <citation type="submission" date="2018-05" db="EMBL/GenBank/DDBJ databases">
        <title>The Hungate 1000. A catalogue of reference genomes from the rumen microbiome.</title>
        <authorList>
            <person name="Kelly W."/>
        </authorList>
    </citation>
    <scope>NUCLEOTIDE SEQUENCE [LARGE SCALE GENOMIC DNA]</scope>
    <source>
        <strain evidence="1 2">SAb67</strain>
    </source>
</reference>
<organism evidence="1 2">
    <name type="scientific">Ruminococcus flavefaciens</name>
    <dbReference type="NCBI Taxonomy" id="1265"/>
    <lineage>
        <taxon>Bacteria</taxon>
        <taxon>Bacillati</taxon>
        <taxon>Bacillota</taxon>
        <taxon>Clostridia</taxon>
        <taxon>Eubacteriales</taxon>
        <taxon>Oscillospiraceae</taxon>
        <taxon>Ruminococcus</taxon>
    </lineage>
</organism>
<sequence>MPGIIVPIIITLVSAAVIVHCAGNKGYVSDEEWRKDEMTDKQRVTAKWLNRAFEANIKLKALRAYRHSIAGSVGLKGVKYGGSTGGESNENAMELALAEYCDELADIDKEINAQVLRVRELDEEIRGGIRRLHDSRLESILIYRHLACIEPGKAAKAIGYSSRHERRLYSEALEKMSAYVR</sequence>
<accession>A0A315Y2H0</accession>
<evidence type="ECO:0000313" key="2">
    <source>
        <dbReference type="Proteomes" id="UP000245720"/>
    </source>
</evidence>
<dbReference type="EMBL" id="QGDI01000002">
    <property type="protein sequence ID" value="PWJ14621.1"/>
    <property type="molecule type" value="Genomic_DNA"/>
</dbReference>
<dbReference type="AlphaFoldDB" id="A0A315Y2H0"/>
<protein>
    <submittedName>
        <fullName evidence="1">Uncharacterized protein</fullName>
    </submittedName>
</protein>
<name>A0A315Y2H0_RUMFL</name>